<evidence type="ECO:0000256" key="6">
    <source>
        <dbReference type="ARBA" id="ARBA00023136"/>
    </source>
</evidence>
<gene>
    <name evidence="9" type="ORF">GPJ59_03860</name>
</gene>
<dbReference type="InterPro" id="IPR036259">
    <property type="entry name" value="MFS_trans_sf"/>
</dbReference>
<dbReference type="Proteomes" id="UP000812013">
    <property type="component" value="Unassembled WGS sequence"/>
</dbReference>
<dbReference type="CDD" id="cd06173">
    <property type="entry name" value="MFS_MefA_like"/>
    <property type="match status" value="1"/>
</dbReference>
<feature type="transmembrane region" description="Helical" evidence="7">
    <location>
        <begin position="266"/>
        <end position="287"/>
    </location>
</feature>
<keyword evidence="3" id="KW-1003">Cell membrane</keyword>
<evidence type="ECO:0000256" key="3">
    <source>
        <dbReference type="ARBA" id="ARBA00022475"/>
    </source>
</evidence>
<comment type="subcellular location">
    <subcellularLocation>
        <location evidence="1">Cell membrane</location>
        <topology evidence="1">Multi-pass membrane protein</topology>
    </subcellularLocation>
</comment>
<dbReference type="RefSeq" id="WP_219664924.1">
    <property type="nucleotide sequence ID" value="NZ_WTFF01000012.1"/>
</dbReference>
<feature type="domain" description="Major facilitator superfamily (MFS) profile" evidence="8">
    <location>
        <begin position="207"/>
        <end position="426"/>
    </location>
</feature>
<dbReference type="Pfam" id="PF05977">
    <property type="entry name" value="MFS_3"/>
    <property type="match status" value="1"/>
</dbReference>
<feature type="transmembrane region" description="Helical" evidence="7">
    <location>
        <begin position="47"/>
        <end position="67"/>
    </location>
</feature>
<organism evidence="9 10">
    <name type="scientific">Streptomyces bambusae</name>
    <dbReference type="NCBI Taxonomy" id="1550616"/>
    <lineage>
        <taxon>Bacteria</taxon>
        <taxon>Bacillati</taxon>
        <taxon>Actinomycetota</taxon>
        <taxon>Actinomycetes</taxon>
        <taxon>Kitasatosporales</taxon>
        <taxon>Streptomycetaceae</taxon>
        <taxon>Streptomyces</taxon>
    </lineage>
</organism>
<keyword evidence="5 7" id="KW-1133">Transmembrane helix</keyword>
<evidence type="ECO:0000259" key="8">
    <source>
        <dbReference type="PROSITE" id="PS50850"/>
    </source>
</evidence>
<dbReference type="InterPro" id="IPR020846">
    <property type="entry name" value="MFS_dom"/>
</dbReference>
<evidence type="ECO:0000256" key="1">
    <source>
        <dbReference type="ARBA" id="ARBA00004651"/>
    </source>
</evidence>
<evidence type="ECO:0000256" key="7">
    <source>
        <dbReference type="SAM" id="Phobius"/>
    </source>
</evidence>
<keyword evidence="4 7" id="KW-0812">Transmembrane</keyword>
<dbReference type="InterPro" id="IPR010290">
    <property type="entry name" value="TM_effector"/>
</dbReference>
<feature type="transmembrane region" description="Helical" evidence="7">
    <location>
        <begin position="354"/>
        <end position="379"/>
    </location>
</feature>
<feature type="transmembrane region" description="Helical" evidence="7">
    <location>
        <begin position="88"/>
        <end position="115"/>
    </location>
</feature>
<dbReference type="PROSITE" id="PS50850">
    <property type="entry name" value="MFS"/>
    <property type="match status" value="1"/>
</dbReference>
<evidence type="ECO:0000313" key="9">
    <source>
        <dbReference type="EMBL" id="MBW5481044.1"/>
    </source>
</evidence>
<feature type="transmembrane region" description="Helical" evidence="7">
    <location>
        <begin position="232"/>
        <end position="254"/>
    </location>
</feature>
<comment type="caution">
    <text evidence="9">The sequence shown here is derived from an EMBL/GenBank/DDBJ whole genome shotgun (WGS) entry which is preliminary data.</text>
</comment>
<evidence type="ECO:0000256" key="4">
    <source>
        <dbReference type="ARBA" id="ARBA00022692"/>
    </source>
</evidence>
<feature type="transmembrane region" description="Helical" evidence="7">
    <location>
        <begin position="385"/>
        <end position="404"/>
    </location>
</feature>
<keyword evidence="6 7" id="KW-0472">Membrane</keyword>
<evidence type="ECO:0000256" key="5">
    <source>
        <dbReference type="ARBA" id="ARBA00022989"/>
    </source>
</evidence>
<dbReference type="Gene3D" id="1.20.1250.20">
    <property type="entry name" value="MFS general substrate transporter like domains"/>
    <property type="match status" value="2"/>
</dbReference>
<sequence length="426" mass="44224">MSDATHDQAAWRRFRQLWASTATSNLADGMLLSATPLVALTLTRDPLAITTVTAMQYLPWLLFSVPLGTLADRVDRMVLLRTASTTRALGAGLLALALATGHVHILMLYALSFLFGLAETLYDNTSSALVPTLVNDHQLERANGRLHATYTVANSFAGPPLGGSLFALAVAAPFALGAAGYAVAALLLTVLPLTHRKRRSPGTTTTTTTTTATTTFVEDLKAGVRGFTGNPLLISLCVLFGIGNLASAAAYGLVSLTVVERLDGSPATFGLALAGGAVGAILGGMYGDRVGKLTRTGTTLLWTTVVSGVAMAALGLADHVVVLSVLMAVDGFVVVTQSVIAVSMRARLIPDHMLGRVTAVFRTLSTGASALGAVLGGLLARALGLTWPFLIVGAVVVALGPILFRWLSNERIEAALATKAPALEKV</sequence>
<dbReference type="SUPFAM" id="SSF103473">
    <property type="entry name" value="MFS general substrate transporter"/>
    <property type="match status" value="1"/>
</dbReference>
<feature type="transmembrane region" description="Helical" evidence="7">
    <location>
        <begin position="299"/>
        <end position="317"/>
    </location>
</feature>
<proteinExistence type="predicted"/>
<evidence type="ECO:0000313" key="10">
    <source>
        <dbReference type="Proteomes" id="UP000812013"/>
    </source>
</evidence>
<protein>
    <submittedName>
        <fullName evidence="9">MFS transporter</fullName>
    </submittedName>
</protein>
<name>A0ABS6Z0Z5_9ACTN</name>
<accession>A0ABS6Z0Z5</accession>
<evidence type="ECO:0000256" key="2">
    <source>
        <dbReference type="ARBA" id="ARBA00022448"/>
    </source>
</evidence>
<reference evidence="9 10" key="1">
    <citation type="submission" date="2019-12" db="EMBL/GenBank/DDBJ databases">
        <title>Genome sequence of Streptomyces bambusae.</title>
        <authorList>
            <person name="Bansal K."/>
            <person name="Choksket S."/>
            <person name="Korpole S."/>
            <person name="Patil P.B."/>
        </authorList>
    </citation>
    <scope>NUCLEOTIDE SEQUENCE [LARGE SCALE GENOMIC DNA]</scope>
    <source>
        <strain evidence="9 10">SK60</strain>
    </source>
</reference>
<dbReference type="PANTHER" id="PTHR23513:SF6">
    <property type="entry name" value="MAJOR FACILITATOR SUPERFAMILY ASSOCIATED DOMAIN-CONTAINING PROTEIN"/>
    <property type="match status" value="1"/>
</dbReference>
<feature type="transmembrane region" description="Helical" evidence="7">
    <location>
        <begin position="323"/>
        <end position="342"/>
    </location>
</feature>
<feature type="transmembrane region" description="Helical" evidence="7">
    <location>
        <begin position="165"/>
        <end position="191"/>
    </location>
</feature>
<keyword evidence="2" id="KW-0813">Transport</keyword>
<keyword evidence="10" id="KW-1185">Reference proteome</keyword>
<dbReference type="PANTHER" id="PTHR23513">
    <property type="entry name" value="INTEGRAL MEMBRANE EFFLUX PROTEIN-RELATED"/>
    <property type="match status" value="1"/>
</dbReference>
<dbReference type="EMBL" id="WTFF01000012">
    <property type="protein sequence ID" value="MBW5481044.1"/>
    <property type="molecule type" value="Genomic_DNA"/>
</dbReference>